<dbReference type="KEGG" id="bcoh:BC6307_08390"/>
<sequence>MSYYASPRPHPYFNNENEENSFRSNEEEQEILAAILTAVKREASAYNLYYRLACEAPTVQEQQNLLRSLEEKQDLVTTFSHLYAELTGSQSTLEVEHIPYDNFENGVQRAFEIEAECFSEYKRCCSLTNQQQVLEVFQSALAKEQEVAARFDVREEKRVTIRDYGPGPFVIDIEEATKQNNTFRTALWTGEHLQITLMSIPVGEDIGLEIHPHLDQFLRIEDGEGIVQMGDQKDRLTFERKVKDDFAIVIPAGKYHNLTNTGNKPLKLYSIYAPPQHPFGTVHKTKAEAMLAEEMHH</sequence>
<dbReference type="InterPro" id="IPR014710">
    <property type="entry name" value="RmlC-like_jellyroll"/>
</dbReference>
<dbReference type="AlphaFoldDB" id="A0A223KP52"/>
<dbReference type="STRING" id="1314751.GCA_001591425_00608"/>
<dbReference type="SUPFAM" id="SSF51182">
    <property type="entry name" value="RmlC-like cupins"/>
    <property type="match status" value="1"/>
</dbReference>
<gene>
    <name evidence="3" type="ORF">BC6307_08390</name>
</gene>
<name>A0A223KP52_9BACI</name>
<protein>
    <submittedName>
        <fullName evidence="3">Cupin</fullName>
    </submittedName>
</protein>
<proteinExistence type="predicted"/>
<keyword evidence="4" id="KW-1185">Reference proteome</keyword>
<evidence type="ECO:0000256" key="1">
    <source>
        <dbReference type="SAM" id="MobiDB-lite"/>
    </source>
</evidence>
<accession>A0A223KP52</accession>
<dbReference type="InterPro" id="IPR011051">
    <property type="entry name" value="RmlC_Cupin_sf"/>
</dbReference>
<dbReference type="PANTHER" id="PTHR43346:SF1">
    <property type="entry name" value="QUERCETIN 2,3-DIOXYGENASE-RELATED"/>
    <property type="match status" value="1"/>
</dbReference>
<dbReference type="EMBL" id="CP018866">
    <property type="protein sequence ID" value="AST91295.1"/>
    <property type="molecule type" value="Genomic_DNA"/>
</dbReference>
<evidence type="ECO:0000313" key="4">
    <source>
        <dbReference type="Proteomes" id="UP000215224"/>
    </source>
</evidence>
<dbReference type="InterPro" id="IPR009078">
    <property type="entry name" value="Ferritin-like_SF"/>
</dbReference>
<dbReference type="PANTHER" id="PTHR43346">
    <property type="entry name" value="LIGAND BINDING DOMAIN PROTEIN, PUTATIVE (AFU_ORTHOLOGUE AFUA_6G14370)-RELATED"/>
    <property type="match status" value="1"/>
</dbReference>
<feature type="region of interest" description="Disordered" evidence="1">
    <location>
        <begin position="1"/>
        <end position="24"/>
    </location>
</feature>
<dbReference type="InterPro" id="IPR013096">
    <property type="entry name" value="Cupin_2"/>
</dbReference>
<organism evidence="3 4">
    <name type="scientific">Sutcliffiella cohnii</name>
    <dbReference type="NCBI Taxonomy" id="33932"/>
    <lineage>
        <taxon>Bacteria</taxon>
        <taxon>Bacillati</taxon>
        <taxon>Bacillota</taxon>
        <taxon>Bacilli</taxon>
        <taxon>Bacillales</taxon>
        <taxon>Bacillaceae</taxon>
        <taxon>Sutcliffiella</taxon>
    </lineage>
</organism>
<dbReference type="CDD" id="cd02223">
    <property type="entry name" value="cupin_Bh2720-like"/>
    <property type="match status" value="1"/>
</dbReference>
<dbReference type="Pfam" id="PF07883">
    <property type="entry name" value="Cupin_2"/>
    <property type="match status" value="1"/>
</dbReference>
<dbReference type="Gene3D" id="2.60.120.10">
    <property type="entry name" value="Jelly Rolls"/>
    <property type="match status" value="1"/>
</dbReference>
<evidence type="ECO:0000313" key="3">
    <source>
        <dbReference type="EMBL" id="AST91295.1"/>
    </source>
</evidence>
<evidence type="ECO:0000259" key="2">
    <source>
        <dbReference type="Pfam" id="PF07883"/>
    </source>
</evidence>
<dbReference type="InterPro" id="IPR052538">
    <property type="entry name" value="Flavonoid_dioxygenase-like"/>
</dbReference>
<dbReference type="Proteomes" id="UP000215224">
    <property type="component" value="Chromosome"/>
</dbReference>
<feature type="domain" description="Cupin type-2" evidence="2">
    <location>
        <begin position="197"/>
        <end position="272"/>
    </location>
</feature>
<reference evidence="3 4" key="1">
    <citation type="submission" date="2016-12" db="EMBL/GenBank/DDBJ databases">
        <title>The whole genome sequencing and assembly of Bacillus cohnii DSM 6307T strain.</title>
        <authorList>
            <person name="Lee Y.-J."/>
            <person name="Yi H."/>
            <person name="Bahn Y.-S."/>
            <person name="Kim J.F."/>
            <person name="Lee D.-W."/>
        </authorList>
    </citation>
    <scope>NUCLEOTIDE SEQUENCE [LARGE SCALE GENOMIC DNA]</scope>
    <source>
        <strain evidence="3 4">DSM 6307</strain>
    </source>
</reference>
<dbReference type="SUPFAM" id="SSF47240">
    <property type="entry name" value="Ferritin-like"/>
    <property type="match status" value="1"/>
</dbReference>
<dbReference type="RefSeq" id="WP_066411906.1">
    <property type="nucleotide sequence ID" value="NZ_CP018866.1"/>
</dbReference>